<reference evidence="2" key="1">
    <citation type="submission" date="2016-11" db="UniProtKB">
        <authorList>
            <consortium name="WormBaseParasite"/>
        </authorList>
    </citation>
    <scope>IDENTIFICATION</scope>
</reference>
<dbReference type="WBParaSite" id="MhA1_Contig130.frz3.gene11">
    <property type="protein sequence ID" value="MhA1_Contig130.frz3.gene11"/>
    <property type="gene ID" value="MhA1_Contig130.frz3.gene11"/>
</dbReference>
<accession>A0A1I8B2L6</accession>
<name>A0A1I8B2L6_MELHA</name>
<sequence length="90" mass="10115">MFKKHLRDVTLQLGKISSAAVSTNMTAASSVSHSEMIEKLRNGIAFANTDVKMRPIYLDVQATTPMKKQPKKRDFSIERPLIKIARRSSP</sequence>
<proteinExistence type="predicted"/>
<evidence type="ECO:0000313" key="1">
    <source>
        <dbReference type="Proteomes" id="UP000095281"/>
    </source>
</evidence>
<protein>
    <submittedName>
        <fullName evidence="2">H15 domain-containing protein</fullName>
    </submittedName>
</protein>
<dbReference type="AlphaFoldDB" id="A0A1I8B2L6"/>
<organism evidence="1 2">
    <name type="scientific">Meloidogyne hapla</name>
    <name type="common">Root-knot nematode worm</name>
    <dbReference type="NCBI Taxonomy" id="6305"/>
    <lineage>
        <taxon>Eukaryota</taxon>
        <taxon>Metazoa</taxon>
        <taxon>Ecdysozoa</taxon>
        <taxon>Nematoda</taxon>
        <taxon>Chromadorea</taxon>
        <taxon>Rhabditida</taxon>
        <taxon>Tylenchina</taxon>
        <taxon>Tylenchomorpha</taxon>
        <taxon>Tylenchoidea</taxon>
        <taxon>Meloidogynidae</taxon>
        <taxon>Meloidogyninae</taxon>
        <taxon>Meloidogyne</taxon>
    </lineage>
</organism>
<keyword evidence="1" id="KW-1185">Reference proteome</keyword>
<evidence type="ECO:0000313" key="2">
    <source>
        <dbReference type="WBParaSite" id="MhA1_Contig130.frz3.gene11"/>
    </source>
</evidence>
<dbReference type="Proteomes" id="UP000095281">
    <property type="component" value="Unplaced"/>
</dbReference>